<feature type="transmembrane region" description="Helical" evidence="9">
    <location>
        <begin position="152"/>
        <end position="172"/>
    </location>
</feature>
<feature type="transmembrane region" description="Helical" evidence="9">
    <location>
        <begin position="114"/>
        <end position="140"/>
    </location>
</feature>
<dbReference type="InterPro" id="IPR018086">
    <property type="entry name" value="NADH_UbQ_OxRdtase_su1_CS"/>
</dbReference>
<organism evidence="10">
    <name type="scientific">Mimachlamys nobilis</name>
    <name type="common">Noble scallop</name>
    <name type="synonym">Chlamys nobilis</name>
    <dbReference type="NCBI Taxonomy" id="106276"/>
    <lineage>
        <taxon>Eukaryota</taxon>
        <taxon>Metazoa</taxon>
        <taxon>Spiralia</taxon>
        <taxon>Lophotrochozoa</taxon>
        <taxon>Mollusca</taxon>
        <taxon>Bivalvia</taxon>
        <taxon>Autobranchia</taxon>
        <taxon>Pteriomorphia</taxon>
        <taxon>Pectinida</taxon>
        <taxon>Pectinoidea</taxon>
        <taxon>Pectinidae</taxon>
        <taxon>Mimachlamys</taxon>
    </lineage>
</organism>
<keyword evidence="5 9" id="KW-1133">Transmembrane helix</keyword>
<dbReference type="EMBL" id="FJ415225">
    <property type="protein sequence ID" value="ACJ64167.1"/>
    <property type="molecule type" value="Genomic_DNA"/>
</dbReference>
<evidence type="ECO:0000256" key="1">
    <source>
        <dbReference type="ARBA" id="ARBA00004141"/>
    </source>
</evidence>
<evidence type="ECO:0000256" key="6">
    <source>
        <dbReference type="ARBA" id="ARBA00023136"/>
    </source>
</evidence>
<feature type="transmembrane region" description="Helical" evidence="9">
    <location>
        <begin position="248"/>
        <end position="268"/>
    </location>
</feature>
<dbReference type="PROSITE" id="PS00667">
    <property type="entry name" value="COMPLEX1_ND1_1"/>
    <property type="match status" value="1"/>
</dbReference>
<dbReference type="AlphaFoldDB" id="B7TYE7"/>
<dbReference type="InterPro" id="IPR001694">
    <property type="entry name" value="NADH_UbQ_OxRdtase_su1/FPO"/>
</dbReference>
<dbReference type="EC" id="7.1.1.2" evidence="8"/>
<keyword evidence="7" id="KW-0520">NAD</keyword>
<dbReference type="GO" id="GO:0005743">
    <property type="term" value="C:mitochondrial inner membrane"/>
    <property type="evidence" value="ECO:0007669"/>
    <property type="project" value="UniProtKB-SubCell"/>
</dbReference>
<name>B7TYE7_MIMNO</name>
<dbReference type="PROSITE" id="PS00668">
    <property type="entry name" value="COMPLEX1_ND1_2"/>
    <property type="match status" value="1"/>
</dbReference>
<feature type="transmembrane region" description="Helical" evidence="9">
    <location>
        <begin position="20"/>
        <end position="38"/>
    </location>
</feature>
<keyword evidence="8" id="KW-0830">Ubiquinone</keyword>
<evidence type="ECO:0000256" key="5">
    <source>
        <dbReference type="ARBA" id="ARBA00022989"/>
    </source>
</evidence>
<keyword evidence="6 9" id="KW-0472">Membrane</keyword>
<evidence type="ECO:0000256" key="3">
    <source>
        <dbReference type="ARBA" id="ARBA00021009"/>
    </source>
</evidence>
<protein>
    <recommendedName>
        <fullName evidence="3 8">NADH-ubiquinone oxidoreductase chain 1</fullName>
        <ecNumber evidence="8">7.1.1.2</ecNumber>
    </recommendedName>
</protein>
<gene>
    <name evidence="10" type="primary">ND1</name>
</gene>
<reference evidence="10" key="1">
    <citation type="submission" date="2008-10" db="EMBL/GenBank/DDBJ databases">
        <title>Complete DNA sequence of mitochondrial genome from scallop Mimachlamys nobilis.</title>
        <authorList>
            <person name="Xu K."/>
            <person name="Kanno M."/>
            <person name="Li Q."/>
            <person name="Kijima A."/>
        </authorList>
    </citation>
    <scope>NUCLEOTIDE SEQUENCE</scope>
</reference>
<dbReference type="PANTHER" id="PTHR11432:SF3">
    <property type="entry name" value="NADH-UBIQUINONE OXIDOREDUCTASE CHAIN 1"/>
    <property type="match status" value="1"/>
</dbReference>
<comment type="similarity">
    <text evidence="2 7">Belongs to the complex I subunit 1 family.</text>
</comment>
<sequence>MTPTSGLRFGPFGFELIEIFWSLGLYVCVLLSVAYLTLFERKILAASQGRKGPEMVGWYGVLQPFADGVKLFSKEYFTPSDSNPVLFFLGPCYMIFHSFVLWGCSPGVWGCGVYFFWGSLYVLSALSVGVYGVMLCGWASNSKYALFGAVRALAQVISYEVMLVMLYLVPFFMCRSLEFGDVMFSQWSGCNGFVLSLVFFWWVFCVLAETNRAPFDFVEGESELVSGFNVEFGSGGFGMIFIAEYASVIYLSQLSSVLLLGGCGVYQWGEFFEFIGNSVSGPMMGLAVVLLIVLCRSSFPRYRYDLLMGLVWRRVLPILMGGFSCFVVAL</sequence>
<evidence type="ECO:0000313" key="10">
    <source>
        <dbReference type="EMBL" id="ACJ64167.1"/>
    </source>
</evidence>
<accession>B7TYE7</accession>
<evidence type="ECO:0000256" key="7">
    <source>
        <dbReference type="RuleBase" id="RU000471"/>
    </source>
</evidence>
<feature type="transmembrane region" description="Helical" evidence="9">
    <location>
        <begin position="274"/>
        <end position="294"/>
    </location>
</feature>
<comment type="catalytic activity">
    <reaction evidence="8">
        <text>a ubiquinone + NADH + 5 H(+)(in) = a ubiquinol + NAD(+) + 4 H(+)(out)</text>
        <dbReference type="Rhea" id="RHEA:29091"/>
        <dbReference type="Rhea" id="RHEA-COMP:9565"/>
        <dbReference type="Rhea" id="RHEA-COMP:9566"/>
        <dbReference type="ChEBI" id="CHEBI:15378"/>
        <dbReference type="ChEBI" id="CHEBI:16389"/>
        <dbReference type="ChEBI" id="CHEBI:17976"/>
        <dbReference type="ChEBI" id="CHEBI:57540"/>
        <dbReference type="ChEBI" id="CHEBI:57945"/>
        <dbReference type="EC" id="7.1.1.2"/>
    </reaction>
</comment>
<evidence type="ECO:0000256" key="8">
    <source>
        <dbReference type="RuleBase" id="RU000473"/>
    </source>
</evidence>
<geneLocation type="mitochondrion" evidence="10"/>
<dbReference type="Pfam" id="PF00146">
    <property type="entry name" value="NADHdh"/>
    <property type="match status" value="1"/>
</dbReference>
<evidence type="ECO:0000256" key="9">
    <source>
        <dbReference type="SAM" id="Phobius"/>
    </source>
</evidence>
<feature type="transmembrane region" description="Helical" evidence="9">
    <location>
        <begin position="184"/>
        <end position="207"/>
    </location>
</feature>
<keyword evidence="8 10" id="KW-0496">Mitochondrion</keyword>
<dbReference type="PANTHER" id="PTHR11432">
    <property type="entry name" value="NADH DEHYDROGENASE SUBUNIT 1"/>
    <property type="match status" value="1"/>
</dbReference>
<evidence type="ECO:0000256" key="4">
    <source>
        <dbReference type="ARBA" id="ARBA00022692"/>
    </source>
</evidence>
<feature type="transmembrane region" description="Helical" evidence="9">
    <location>
        <begin position="306"/>
        <end position="329"/>
    </location>
</feature>
<dbReference type="GO" id="GO:0009060">
    <property type="term" value="P:aerobic respiration"/>
    <property type="evidence" value="ECO:0007669"/>
    <property type="project" value="TreeGrafter"/>
</dbReference>
<keyword evidence="4 7" id="KW-0812">Transmembrane</keyword>
<feature type="transmembrane region" description="Helical" evidence="9">
    <location>
        <begin position="84"/>
        <end position="102"/>
    </location>
</feature>
<evidence type="ECO:0000256" key="2">
    <source>
        <dbReference type="ARBA" id="ARBA00010535"/>
    </source>
</evidence>
<comment type="subcellular location">
    <subcellularLocation>
        <location evidence="1">Membrane</location>
        <topology evidence="1">Multi-pass membrane protein</topology>
    </subcellularLocation>
    <subcellularLocation>
        <location evidence="7">Mitochondrion inner membrane</location>
        <topology evidence="7">Multi-pass membrane protein</topology>
    </subcellularLocation>
</comment>
<dbReference type="GO" id="GO:0008137">
    <property type="term" value="F:NADH dehydrogenase (ubiquinone) activity"/>
    <property type="evidence" value="ECO:0007669"/>
    <property type="project" value="UniProtKB-EC"/>
</dbReference>
<dbReference type="GO" id="GO:0003954">
    <property type="term" value="F:NADH dehydrogenase activity"/>
    <property type="evidence" value="ECO:0007669"/>
    <property type="project" value="TreeGrafter"/>
</dbReference>
<proteinExistence type="inferred from homology"/>
<dbReference type="RefSeq" id="YP_002332284.1">
    <property type="nucleotide sequence ID" value="NC_011608.1"/>
</dbReference>